<proteinExistence type="predicted"/>
<dbReference type="Proteomes" id="UP000265520">
    <property type="component" value="Unassembled WGS sequence"/>
</dbReference>
<keyword evidence="2" id="KW-1185">Reference proteome</keyword>
<dbReference type="AlphaFoldDB" id="A0A392RVL7"/>
<evidence type="ECO:0000313" key="2">
    <source>
        <dbReference type="Proteomes" id="UP000265520"/>
    </source>
</evidence>
<feature type="non-terminal residue" evidence="1">
    <location>
        <position position="93"/>
    </location>
</feature>
<reference evidence="1 2" key="1">
    <citation type="journal article" date="2018" name="Front. Plant Sci.">
        <title>Red Clover (Trifolium pratense) and Zigzag Clover (T. medium) - A Picture of Genomic Similarities and Differences.</title>
        <authorList>
            <person name="Dluhosova J."/>
            <person name="Istvanek J."/>
            <person name="Nedelnik J."/>
            <person name="Repkova J."/>
        </authorList>
    </citation>
    <scope>NUCLEOTIDE SEQUENCE [LARGE SCALE GENOMIC DNA]</scope>
    <source>
        <strain evidence="2">cv. 10/8</strain>
        <tissue evidence="1">Leaf</tissue>
    </source>
</reference>
<evidence type="ECO:0000313" key="1">
    <source>
        <dbReference type="EMBL" id="MCI40207.1"/>
    </source>
</evidence>
<dbReference type="EMBL" id="LXQA010277249">
    <property type="protein sequence ID" value="MCI40207.1"/>
    <property type="molecule type" value="Genomic_DNA"/>
</dbReference>
<protein>
    <submittedName>
        <fullName evidence="1">Uncharacterized protein</fullName>
    </submittedName>
</protein>
<name>A0A392RVL7_9FABA</name>
<comment type="caution">
    <text evidence="1">The sequence shown here is derived from an EMBL/GenBank/DDBJ whole genome shotgun (WGS) entry which is preliminary data.</text>
</comment>
<accession>A0A392RVL7</accession>
<sequence>MRGKEVYYSAPEINRVFNFSVPPVCNLQHKRENSKGLSVEQREALKSQLAVPNAEWLRSARSGLNKRFKTKTLLDIPRIFAEFWIHSVEPCGN</sequence>
<organism evidence="1 2">
    <name type="scientific">Trifolium medium</name>
    <dbReference type="NCBI Taxonomy" id="97028"/>
    <lineage>
        <taxon>Eukaryota</taxon>
        <taxon>Viridiplantae</taxon>
        <taxon>Streptophyta</taxon>
        <taxon>Embryophyta</taxon>
        <taxon>Tracheophyta</taxon>
        <taxon>Spermatophyta</taxon>
        <taxon>Magnoliopsida</taxon>
        <taxon>eudicotyledons</taxon>
        <taxon>Gunneridae</taxon>
        <taxon>Pentapetalae</taxon>
        <taxon>rosids</taxon>
        <taxon>fabids</taxon>
        <taxon>Fabales</taxon>
        <taxon>Fabaceae</taxon>
        <taxon>Papilionoideae</taxon>
        <taxon>50 kb inversion clade</taxon>
        <taxon>NPAAA clade</taxon>
        <taxon>Hologalegina</taxon>
        <taxon>IRL clade</taxon>
        <taxon>Trifolieae</taxon>
        <taxon>Trifolium</taxon>
    </lineage>
</organism>